<accession>A0A9D2TNW5</accession>
<reference evidence="1" key="2">
    <citation type="submission" date="2021-04" db="EMBL/GenBank/DDBJ databases">
        <authorList>
            <person name="Gilroy R."/>
        </authorList>
    </citation>
    <scope>NUCLEOTIDE SEQUENCE</scope>
    <source>
        <strain evidence="1">CHK196-7946</strain>
    </source>
</reference>
<sequence length="250" mass="29963">MTRGKIIYINDDSLVYSSCEFNGDMHPDRYGEDILERFQNGLLQEYKDYERFVEKFNRKYFGYDAELIRECFGYSNRTIDISNNWTDYLYIINNSSVEWKIETKEGKECLPSHAMGIVRYQGVIRVELQKRKDAEKINILTKREFSDILDRLREASDLKEQVDRLFRNSRENIENDFYNSAALQISHEHLVVFLLKQIMRDKYDYIDYFIYELDYGRKYEEGMITEADGRNIDIHTPELLYDFILEVGNV</sequence>
<gene>
    <name evidence="1" type="ORF">H9697_12085</name>
</gene>
<proteinExistence type="predicted"/>
<dbReference type="EMBL" id="DWVY01000060">
    <property type="protein sequence ID" value="HJC75658.1"/>
    <property type="molecule type" value="Genomic_DNA"/>
</dbReference>
<comment type="caution">
    <text evidence="1">The sequence shown here is derived from an EMBL/GenBank/DDBJ whole genome shotgun (WGS) entry which is preliminary data.</text>
</comment>
<evidence type="ECO:0000313" key="2">
    <source>
        <dbReference type="Proteomes" id="UP000823902"/>
    </source>
</evidence>
<dbReference type="Proteomes" id="UP000823902">
    <property type="component" value="Unassembled WGS sequence"/>
</dbReference>
<dbReference type="AlphaFoldDB" id="A0A9D2TNW5"/>
<protein>
    <submittedName>
        <fullName evidence="1">Uncharacterized protein</fullName>
    </submittedName>
</protein>
<name>A0A9D2TNW5_9FIRM</name>
<evidence type="ECO:0000313" key="1">
    <source>
        <dbReference type="EMBL" id="HJC75658.1"/>
    </source>
</evidence>
<reference evidence="1" key="1">
    <citation type="journal article" date="2021" name="PeerJ">
        <title>Extensive microbial diversity within the chicken gut microbiome revealed by metagenomics and culture.</title>
        <authorList>
            <person name="Gilroy R."/>
            <person name="Ravi A."/>
            <person name="Getino M."/>
            <person name="Pursley I."/>
            <person name="Horton D.L."/>
            <person name="Alikhan N.F."/>
            <person name="Baker D."/>
            <person name="Gharbi K."/>
            <person name="Hall N."/>
            <person name="Watson M."/>
            <person name="Adriaenssens E.M."/>
            <person name="Foster-Nyarko E."/>
            <person name="Jarju S."/>
            <person name="Secka A."/>
            <person name="Antonio M."/>
            <person name="Oren A."/>
            <person name="Chaudhuri R.R."/>
            <person name="La Ragione R."/>
            <person name="Hildebrand F."/>
            <person name="Pallen M.J."/>
        </authorList>
    </citation>
    <scope>NUCLEOTIDE SEQUENCE</scope>
    <source>
        <strain evidence="1">CHK196-7946</strain>
    </source>
</reference>
<organism evidence="1 2">
    <name type="scientific">Candidatus Mediterraneibacter faecavium</name>
    <dbReference type="NCBI Taxonomy" id="2838668"/>
    <lineage>
        <taxon>Bacteria</taxon>
        <taxon>Bacillati</taxon>
        <taxon>Bacillota</taxon>
        <taxon>Clostridia</taxon>
        <taxon>Lachnospirales</taxon>
        <taxon>Lachnospiraceae</taxon>
        <taxon>Mediterraneibacter</taxon>
    </lineage>
</organism>